<proteinExistence type="predicted"/>
<reference evidence="1" key="2">
    <citation type="submission" date="2020-11" db="EMBL/GenBank/DDBJ databases">
        <title>Whole genome sequencing of Colletotrichum sp.</title>
        <authorList>
            <person name="Li H."/>
        </authorList>
    </citation>
    <scope>NUCLEOTIDE SEQUENCE</scope>
    <source>
        <strain evidence="1">CkLH20</strain>
    </source>
</reference>
<dbReference type="RefSeq" id="XP_038744527.1">
    <property type="nucleotide sequence ID" value="XM_038890049.1"/>
</dbReference>
<dbReference type="Proteomes" id="UP000781932">
    <property type="component" value="Unassembled WGS sequence"/>
</dbReference>
<evidence type="ECO:0000313" key="1">
    <source>
        <dbReference type="EMBL" id="KAF9875066.1"/>
    </source>
</evidence>
<dbReference type="OrthoDB" id="3204049at2759"/>
<gene>
    <name evidence="1" type="ORF">CkaCkLH20_07332</name>
</gene>
<comment type="caution">
    <text evidence="1">The sequence shown here is derived from an EMBL/GenBank/DDBJ whole genome shotgun (WGS) entry which is preliminary data.</text>
</comment>
<protein>
    <submittedName>
        <fullName evidence="1">Uncharacterized protein</fullName>
    </submittedName>
</protein>
<dbReference type="EMBL" id="JAATWM020000023">
    <property type="protein sequence ID" value="KAF9875066.1"/>
    <property type="molecule type" value="Genomic_DNA"/>
</dbReference>
<keyword evidence="2" id="KW-1185">Reference proteome</keyword>
<organism evidence="1 2">
    <name type="scientific">Colletotrichum karsti</name>
    <dbReference type="NCBI Taxonomy" id="1095194"/>
    <lineage>
        <taxon>Eukaryota</taxon>
        <taxon>Fungi</taxon>
        <taxon>Dikarya</taxon>
        <taxon>Ascomycota</taxon>
        <taxon>Pezizomycotina</taxon>
        <taxon>Sordariomycetes</taxon>
        <taxon>Hypocreomycetidae</taxon>
        <taxon>Glomerellales</taxon>
        <taxon>Glomerellaceae</taxon>
        <taxon>Colletotrichum</taxon>
        <taxon>Colletotrichum boninense species complex</taxon>
    </lineage>
</organism>
<dbReference type="AlphaFoldDB" id="A0A9P6I4V6"/>
<sequence length="449" mass="52418">MVDHIPSLPWEELASNFTYIRANPAAKGITDLFPQALPTLPEDLNSFILTLTQKLKHDSSLERSKYAETYDAPDEEEVLIDDETVREITPFFRRLHKYHPQHRLSDNRWPNGIADDNPGCRHPAEVRCRCLIPYEERKVKALTRTHEYNTCFEFWMVNGMGFRGWEIVRTLLVHGKMEPLLRLCKCPFVDSIGQFPSWWDVGSCVCEGPDGAMSLLYEKTAMSFICLQLLRHHPQIQQRDNPEVDYRLTRMYQHTVRHVTKDEGISDLPNIAHRDFYGIGDQQFFTTDPQPRDKERWVHLNTERFQFEPHYPEGLITFDELLNFEVEAAYRPHGSDVAFVQNLLYARRLPTELVDEVLDLAEYQPGRRLKVAHDPLHPGNSEELDKYLEECWAVMVRCEVFAAEFDEEISWIAVFARAFRELLPSLRLHTKPGMVRSDDGWVEDVAIFV</sequence>
<dbReference type="GeneID" id="62163123"/>
<accession>A0A9P6I4V6</accession>
<evidence type="ECO:0000313" key="2">
    <source>
        <dbReference type="Proteomes" id="UP000781932"/>
    </source>
</evidence>
<name>A0A9P6I4V6_9PEZI</name>
<reference evidence="1" key="1">
    <citation type="submission" date="2020-03" db="EMBL/GenBank/DDBJ databases">
        <authorList>
            <person name="He L."/>
        </authorList>
    </citation>
    <scope>NUCLEOTIDE SEQUENCE</scope>
    <source>
        <strain evidence="1">CkLH20</strain>
    </source>
</reference>